<dbReference type="EC" id="1.3.5.2" evidence="11"/>
<feature type="binding site" evidence="11">
    <location>
        <position position="183"/>
    </location>
    <ligand>
        <name>substrate</name>
    </ligand>
</feature>
<keyword evidence="5 11" id="KW-0285">Flavoprotein</keyword>
<name>A0ABU3TUM3_9BACT</name>
<evidence type="ECO:0000313" key="13">
    <source>
        <dbReference type="EMBL" id="MDU0809576.1"/>
    </source>
</evidence>
<evidence type="ECO:0000256" key="11">
    <source>
        <dbReference type="HAMAP-Rule" id="MF_00225"/>
    </source>
</evidence>
<feature type="binding site" evidence="11">
    <location>
        <begin position="117"/>
        <end position="121"/>
    </location>
    <ligand>
        <name>substrate</name>
    </ligand>
</feature>
<protein>
    <recommendedName>
        <fullName evidence="11">Dihydroorotate dehydrogenase (quinone)</fullName>
        <ecNumber evidence="11">1.3.5.2</ecNumber>
    </recommendedName>
    <alternativeName>
        <fullName evidence="11">DHOdehase</fullName>
        <shortName evidence="11">DHOD</shortName>
        <shortName evidence="11">DHODase</shortName>
    </alternativeName>
    <alternativeName>
        <fullName evidence="11">Dihydroorotate oxidase</fullName>
    </alternativeName>
</protein>
<feature type="binding site" evidence="11">
    <location>
        <position position="92"/>
    </location>
    <ligand>
        <name>FMN</name>
        <dbReference type="ChEBI" id="CHEBI:58210"/>
    </ligand>
</feature>
<dbReference type="Pfam" id="PF01180">
    <property type="entry name" value="DHO_dh"/>
    <property type="match status" value="1"/>
</dbReference>
<evidence type="ECO:0000256" key="6">
    <source>
        <dbReference type="ARBA" id="ARBA00022643"/>
    </source>
</evidence>
<comment type="pathway">
    <text evidence="3 11">Pyrimidine metabolism; UMP biosynthesis via de novo pathway; orotate from (S)-dihydroorotate (quinone route): step 1/1.</text>
</comment>
<reference evidence="13 14" key="1">
    <citation type="submission" date="2023-09" db="EMBL/GenBank/DDBJ databases">
        <title>Aquirufa genomes.</title>
        <authorList>
            <person name="Pitt A."/>
        </authorList>
    </citation>
    <scope>NUCLEOTIDE SEQUENCE [LARGE SCALE GENOMIC DNA]</scope>
    <source>
        <strain evidence="13 14">LEOWEIH-7C</strain>
    </source>
</reference>
<dbReference type="PANTHER" id="PTHR48109:SF4">
    <property type="entry name" value="DIHYDROOROTATE DEHYDROGENASE (QUINONE), MITOCHONDRIAL"/>
    <property type="match status" value="1"/>
</dbReference>
<dbReference type="InterPro" id="IPR012135">
    <property type="entry name" value="Dihydroorotate_DH_1_2"/>
</dbReference>
<keyword evidence="8 11" id="KW-0560">Oxidoreductase</keyword>
<dbReference type="EMBL" id="JAVNWW010000007">
    <property type="protein sequence ID" value="MDU0809576.1"/>
    <property type="molecule type" value="Genomic_DNA"/>
</dbReference>
<organism evidence="13 14">
    <name type="scientific">Aquirufa regiilacus</name>
    <dbReference type="NCBI Taxonomy" id="3024868"/>
    <lineage>
        <taxon>Bacteria</taxon>
        <taxon>Pseudomonadati</taxon>
        <taxon>Bacteroidota</taxon>
        <taxon>Cytophagia</taxon>
        <taxon>Cytophagales</taxon>
        <taxon>Flectobacillaceae</taxon>
        <taxon>Aquirufa</taxon>
    </lineage>
</organism>
<dbReference type="PANTHER" id="PTHR48109">
    <property type="entry name" value="DIHYDROOROTATE DEHYDROGENASE (QUINONE), MITOCHONDRIAL-RELATED"/>
    <property type="match status" value="1"/>
</dbReference>
<gene>
    <name evidence="11" type="primary">pyrD</name>
    <name evidence="13" type="ORF">PQG45_11100</name>
</gene>
<evidence type="ECO:0000256" key="3">
    <source>
        <dbReference type="ARBA" id="ARBA00005161"/>
    </source>
</evidence>
<keyword evidence="9 11" id="KW-0472">Membrane</keyword>
<dbReference type="GO" id="GO:0106430">
    <property type="term" value="F:dihydroorotate dehydrogenase (quinone) activity"/>
    <property type="evidence" value="ECO:0007669"/>
    <property type="project" value="UniProtKB-EC"/>
</dbReference>
<evidence type="ECO:0000313" key="14">
    <source>
        <dbReference type="Proteomes" id="UP001249959"/>
    </source>
</evidence>
<dbReference type="InterPro" id="IPR005720">
    <property type="entry name" value="Dihydroorotate_DH_cat"/>
</dbReference>
<comment type="similarity">
    <text evidence="4 11">Belongs to the dihydroorotate dehydrogenase family. Type 2 subfamily.</text>
</comment>
<feature type="binding site" evidence="11">
    <location>
        <position position="178"/>
    </location>
    <ligand>
        <name>FMN</name>
        <dbReference type="ChEBI" id="CHEBI:58210"/>
    </ligand>
</feature>
<feature type="binding site" evidence="11">
    <location>
        <position position="72"/>
    </location>
    <ligand>
        <name>substrate</name>
    </ligand>
</feature>
<dbReference type="CDD" id="cd04738">
    <property type="entry name" value="DHOD_2_like"/>
    <property type="match status" value="1"/>
</dbReference>
<keyword evidence="7 11" id="KW-0665">Pyrimidine biosynthesis</keyword>
<feature type="binding site" evidence="11">
    <location>
        <position position="271"/>
    </location>
    <ligand>
        <name>FMN</name>
        <dbReference type="ChEBI" id="CHEBI:58210"/>
    </ligand>
</feature>
<evidence type="ECO:0000256" key="7">
    <source>
        <dbReference type="ARBA" id="ARBA00022975"/>
    </source>
</evidence>
<evidence type="ECO:0000256" key="9">
    <source>
        <dbReference type="ARBA" id="ARBA00023136"/>
    </source>
</evidence>
<feature type="binding site" evidence="11">
    <location>
        <position position="178"/>
    </location>
    <ligand>
        <name>substrate</name>
    </ligand>
</feature>
<comment type="subunit">
    <text evidence="11">Monomer.</text>
</comment>
<dbReference type="SUPFAM" id="SSF51395">
    <property type="entry name" value="FMN-linked oxidoreductases"/>
    <property type="match status" value="1"/>
</dbReference>
<dbReference type="InterPro" id="IPR013785">
    <property type="entry name" value="Aldolase_TIM"/>
</dbReference>
<evidence type="ECO:0000259" key="12">
    <source>
        <dbReference type="Pfam" id="PF01180"/>
    </source>
</evidence>
<sequence length="344" mass="37822">MFYQYLIKPFFFLFDPERAHYLLADIIKFSMKIPGVPALFRWVYGYEHPSLARMVFGIKFPNPVGLAAGFDKNALLVDEFSHLGFGFIEVGTVTPKAQPGNDKPRLFRLPADGGIINRMGFNNEGLDAMKLRLQNRKSQVIIGGNLGKNKVTPNEEADEDYCKGFEALYDVVDYFVVNVSSPNTPNLRALQEKEPLQNLLMRLQLLNAAKPKQKPILLKIAPDLTDEQLDDVIEIVLSTKIAGLIATNTTLSREGLLSEDTLKAQQGGLSGKPVRARSTEVIAYVHQKSNGQIPIIGVGGIHAAADAIEKLRAGASLVQIYTGFIYEGPGLIKDINQGIVQAGL</sequence>
<keyword evidence="11" id="KW-1003">Cell membrane</keyword>
<comment type="catalytic activity">
    <reaction evidence="10 11">
        <text>(S)-dihydroorotate + a quinone = orotate + a quinol</text>
        <dbReference type="Rhea" id="RHEA:30187"/>
        <dbReference type="ChEBI" id="CHEBI:24646"/>
        <dbReference type="ChEBI" id="CHEBI:30839"/>
        <dbReference type="ChEBI" id="CHEBI:30864"/>
        <dbReference type="ChEBI" id="CHEBI:132124"/>
        <dbReference type="EC" id="1.3.5.2"/>
    </reaction>
</comment>
<feature type="binding site" evidence="11">
    <location>
        <begin position="321"/>
        <end position="322"/>
    </location>
    <ligand>
        <name>FMN</name>
        <dbReference type="ChEBI" id="CHEBI:58210"/>
    </ligand>
</feature>
<dbReference type="NCBIfam" id="NF003652">
    <property type="entry name" value="PRK05286.2-5"/>
    <property type="match status" value="1"/>
</dbReference>
<keyword evidence="14" id="KW-1185">Reference proteome</keyword>
<feature type="active site" description="Nucleophile" evidence="11">
    <location>
        <position position="181"/>
    </location>
</feature>
<evidence type="ECO:0000256" key="4">
    <source>
        <dbReference type="ARBA" id="ARBA00005359"/>
    </source>
</evidence>
<dbReference type="PROSITE" id="PS00911">
    <property type="entry name" value="DHODEHASE_1"/>
    <property type="match status" value="1"/>
</dbReference>
<evidence type="ECO:0000256" key="8">
    <source>
        <dbReference type="ARBA" id="ARBA00023002"/>
    </source>
</evidence>
<dbReference type="InterPro" id="IPR005719">
    <property type="entry name" value="Dihydroorotate_DH_2"/>
</dbReference>
<feature type="binding site" evidence="11">
    <location>
        <position position="300"/>
    </location>
    <ligand>
        <name>FMN</name>
        <dbReference type="ChEBI" id="CHEBI:58210"/>
    </ligand>
</feature>
<dbReference type="Proteomes" id="UP001249959">
    <property type="component" value="Unassembled WGS sequence"/>
</dbReference>
<feature type="binding site" evidence="11">
    <location>
        <position position="219"/>
    </location>
    <ligand>
        <name>FMN</name>
        <dbReference type="ChEBI" id="CHEBI:58210"/>
    </ligand>
</feature>
<dbReference type="NCBIfam" id="NF003645">
    <property type="entry name" value="PRK05286.1-2"/>
    <property type="match status" value="1"/>
</dbReference>
<comment type="subcellular location">
    <subcellularLocation>
        <location evidence="11">Cell membrane</location>
        <topology evidence="11">Peripheral membrane protein</topology>
    </subcellularLocation>
    <subcellularLocation>
        <location evidence="2">Membrane</location>
    </subcellularLocation>
</comment>
<comment type="cofactor">
    <cofactor evidence="11">
        <name>FMN</name>
        <dbReference type="ChEBI" id="CHEBI:58210"/>
    </cofactor>
    <text evidence="11">Binds 1 FMN per subunit.</text>
</comment>
<dbReference type="NCBIfam" id="TIGR01036">
    <property type="entry name" value="pyrD_sub2"/>
    <property type="match status" value="1"/>
</dbReference>
<feature type="binding site" evidence="11">
    <location>
        <begin position="68"/>
        <end position="72"/>
    </location>
    <ligand>
        <name>FMN</name>
        <dbReference type="ChEBI" id="CHEBI:58210"/>
    </ligand>
</feature>
<dbReference type="HAMAP" id="MF_00225">
    <property type="entry name" value="DHO_dh_type2"/>
    <property type="match status" value="1"/>
</dbReference>
<proteinExistence type="inferred from homology"/>
<comment type="caution">
    <text evidence="13">The sequence shown here is derived from an EMBL/GenBank/DDBJ whole genome shotgun (WGS) entry which is preliminary data.</text>
</comment>
<dbReference type="InterPro" id="IPR050074">
    <property type="entry name" value="DHO_dehydrogenase"/>
</dbReference>
<evidence type="ECO:0000256" key="2">
    <source>
        <dbReference type="ARBA" id="ARBA00004370"/>
    </source>
</evidence>
<evidence type="ECO:0000256" key="5">
    <source>
        <dbReference type="ARBA" id="ARBA00022630"/>
    </source>
</evidence>
<feature type="binding site" evidence="11">
    <location>
        <begin position="248"/>
        <end position="249"/>
    </location>
    <ligand>
        <name>substrate</name>
    </ligand>
</feature>
<feature type="binding site" evidence="11">
    <location>
        <position position="145"/>
    </location>
    <ligand>
        <name>FMN</name>
        <dbReference type="ChEBI" id="CHEBI:58210"/>
    </ligand>
</feature>
<accession>A0ABU3TUM3</accession>
<feature type="domain" description="Dihydroorotate dehydrogenase catalytic" evidence="12">
    <location>
        <begin position="51"/>
        <end position="340"/>
    </location>
</feature>
<keyword evidence="6 11" id="KW-0288">FMN</keyword>
<dbReference type="PIRSF" id="PIRSF000164">
    <property type="entry name" value="DHO_oxidase"/>
    <property type="match status" value="1"/>
</dbReference>
<dbReference type="RefSeq" id="WP_315577623.1">
    <property type="nucleotide sequence ID" value="NZ_JARDXH010000010.1"/>
</dbReference>
<comment type="function">
    <text evidence="1 11">Catalyzes the conversion of dihydroorotate to orotate with quinone as electron acceptor.</text>
</comment>
<feature type="binding site" evidence="11">
    <location>
        <position position="247"/>
    </location>
    <ligand>
        <name>FMN</name>
        <dbReference type="ChEBI" id="CHEBI:58210"/>
    </ligand>
</feature>
<evidence type="ECO:0000256" key="10">
    <source>
        <dbReference type="ARBA" id="ARBA00048639"/>
    </source>
</evidence>
<dbReference type="Gene3D" id="3.20.20.70">
    <property type="entry name" value="Aldolase class I"/>
    <property type="match status" value="1"/>
</dbReference>
<evidence type="ECO:0000256" key="1">
    <source>
        <dbReference type="ARBA" id="ARBA00003125"/>
    </source>
</evidence>
<dbReference type="InterPro" id="IPR001295">
    <property type="entry name" value="Dihydroorotate_DH_CS"/>
</dbReference>